<evidence type="ECO:0000313" key="1">
    <source>
        <dbReference type="EMBL" id="KIL36985.1"/>
    </source>
</evidence>
<accession>A0ABR5A8Q3</accession>
<name>A0ABR5A8Q3_9BACL</name>
<comment type="caution">
    <text evidence="1">The sequence shown here is derived from an EMBL/GenBank/DDBJ whole genome shotgun (WGS) entry which is preliminary data.</text>
</comment>
<gene>
    <name evidence="1" type="ORF">SD71_04640</name>
</gene>
<protein>
    <submittedName>
        <fullName evidence="1">Uncharacterized protein</fullName>
    </submittedName>
</protein>
<sequence>MRIKADLLLRHHLAYAAAHPDEYKEFKTIADHILYYFRSELGMSKSEAKRVLEAFSSTTVYLKDIQSYDNPNMYLRKPANAVNFAVYAVFVQGYLADR</sequence>
<dbReference type="EMBL" id="JXAL01000003">
    <property type="protein sequence ID" value="KIL36985.1"/>
    <property type="molecule type" value="Genomic_DNA"/>
</dbReference>
<dbReference type="RefSeq" id="WP_041060274.1">
    <property type="nucleotide sequence ID" value="NZ_JXAL01000003.1"/>
</dbReference>
<reference evidence="1 2" key="1">
    <citation type="submission" date="2014-12" db="EMBL/GenBank/DDBJ databases">
        <title>Draft genome sequence of Cohnella kolymensis strain B-2846.</title>
        <authorList>
            <person name="Karlyshev A.V."/>
            <person name="Kudryashova E.B."/>
        </authorList>
    </citation>
    <scope>NUCLEOTIDE SEQUENCE [LARGE SCALE GENOMIC DNA]</scope>
    <source>
        <strain evidence="1 2">VKM B-2846</strain>
    </source>
</reference>
<organism evidence="1 2">
    <name type="scientific">Cohnella kolymensis</name>
    <dbReference type="NCBI Taxonomy" id="1590652"/>
    <lineage>
        <taxon>Bacteria</taxon>
        <taxon>Bacillati</taxon>
        <taxon>Bacillota</taxon>
        <taxon>Bacilli</taxon>
        <taxon>Bacillales</taxon>
        <taxon>Paenibacillaceae</taxon>
        <taxon>Cohnella</taxon>
    </lineage>
</organism>
<dbReference type="Proteomes" id="UP000054526">
    <property type="component" value="Unassembled WGS sequence"/>
</dbReference>
<evidence type="ECO:0000313" key="2">
    <source>
        <dbReference type="Proteomes" id="UP000054526"/>
    </source>
</evidence>
<proteinExistence type="predicted"/>
<keyword evidence="2" id="KW-1185">Reference proteome</keyword>